<evidence type="ECO:0000313" key="1">
    <source>
        <dbReference type="EMBL" id="GIL65058.1"/>
    </source>
</evidence>
<name>A0A8J4BMW5_9CHLO</name>
<keyword evidence="2" id="KW-1185">Reference proteome</keyword>
<organism evidence="1 2">
    <name type="scientific">Volvox africanus</name>
    <dbReference type="NCBI Taxonomy" id="51714"/>
    <lineage>
        <taxon>Eukaryota</taxon>
        <taxon>Viridiplantae</taxon>
        <taxon>Chlorophyta</taxon>
        <taxon>core chlorophytes</taxon>
        <taxon>Chlorophyceae</taxon>
        <taxon>CS clade</taxon>
        <taxon>Chlamydomonadales</taxon>
        <taxon>Volvocaceae</taxon>
        <taxon>Volvox</taxon>
    </lineage>
</organism>
<dbReference type="Proteomes" id="UP000747399">
    <property type="component" value="Unassembled WGS sequence"/>
</dbReference>
<protein>
    <submittedName>
        <fullName evidence="1">Uncharacterized protein</fullName>
    </submittedName>
</protein>
<proteinExistence type="predicted"/>
<comment type="caution">
    <text evidence="1">The sequence shown here is derived from an EMBL/GenBank/DDBJ whole genome shotgun (WGS) entry which is preliminary data.</text>
</comment>
<gene>
    <name evidence="1" type="ORF">Vafri_18908</name>
</gene>
<sequence>MIQDFFLYSPMRSVGLLGLRLPYNSAAHYFACKHSISRARPLTVGQLGQQDAAEDPGATPNTIEVAEPTDSVMRAPCLRPGGIRAAKLCSLTGLCSRTKINIINTNMRCPNCLLTQLEEDKPVTFFPAVPIDNTVRLMHHQAYTYQLAPELRYSPAAKLAVIP</sequence>
<reference evidence="1" key="1">
    <citation type="journal article" date="2021" name="Proc. Natl. Acad. Sci. U.S.A.">
        <title>Three genomes in the algal genus Volvox reveal the fate of a haploid sex-determining region after a transition to homothallism.</title>
        <authorList>
            <person name="Yamamoto K."/>
            <person name="Hamaji T."/>
            <person name="Kawai-Toyooka H."/>
            <person name="Matsuzaki R."/>
            <person name="Takahashi F."/>
            <person name="Nishimura Y."/>
            <person name="Kawachi M."/>
            <person name="Noguchi H."/>
            <person name="Minakuchi Y."/>
            <person name="Umen J.G."/>
            <person name="Toyoda A."/>
            <person name="Nozaki H."/>
        </authorList>
    </citation>
    <scope>NUCLEOTIDE SEQUENCE</scope>
    <source>
        <strain evidence="1">NIES-3780</strain>
    </source>
</reference>
<dbReference type="AlphaFoldDB" id="A0A8J4BMW5"/>
<dbReference type="EMBL" id="BNCO01000072">
    <property type="protein sequence ID" value="GIL65058.1"/>
    <property type="molecule type" value="Genomic_DNA"/>
</dbReference>
<accession>A0A8J4BMW5</accession>
<evidence type="ECO:0000313" key="2">
    <source>
        <dbReference type="Proteomes" id="UP000747399"/>
    </source>
</evidence>